<dbReference type="Proteomes" id="UP000285405">
    <property type="component" value="Unassembled WGS sequence"/>
</dbReference>
<sequence>PRPQEKGPPFFEKEKKHRPSETKCPFRIIAQEQAVGWRGYELEELHNNDPFDNSIAHPPYRTKKLDANLESKALFFDFPEATNTSLYNLSTTREIYNIGQKIRSQELGVKTPINWLVDKLGNRKFFHQKDAIFNNRVTRLFFANQGRIKFLEESPDVILVDSTYQTNRFNIPIVDNCGSSRGSKTPQFAVGFLNGEKKDD</sequence>
<name>A0A420HY73_9PEZI</name>
<dbReference type="OrthoDB" id="4367135at2759"/>
<evidence type="ECO:0008006" key="4">
    <source>
        <dbReference type="Google" id="ProtNLM"/>
    </source>
</evidence>
<feature type="non-terminal residue" evidence="2">
    <location>
        <position position="1"/>
    </location>
</feature>
<organism evidence="2 3">
    <name type="scientific">Golovinomyces cichoracearum</name>
    <dbReference type="NCBI Taxonomy" id="62708"/>
    <lineage>
        <taxon>Eukaryota</taxon>
        <taxon>Fungi</taxon>
        <taxon>Dikarya</taxon>
        <taxon>Ascomycota</taxon>
        <taxon>Pezizomycotina</taxon>
        <taxon>Leotiomycetes</taxon>
        <taxon>Erysiphales</taxon>
        <taxon>Erysiphaceae</taxon>
        <taxon>Golovinomyces</taxon>
    </lineage>
</organism>
<evidence type="ECO:0000313" key="3">
    <source>
        <dbReference type="Proteomes" id="UP000285405"/>
    </source>
</evidence>
<reference evidence="2 3" key="1">
    <citation type="journal article" date="2018" name="BMC Genomics">
        <title>Comparative genome analyses reveal sequence features reflecting distinct modes of host-adaptation between dicot and monocot powdery mildew.</title>
        <authorList>
            <person name="Wu Y."/>
            <person name="Ma X."/>
            <person name="Pan Z."/>
            <person name="Kale S.D."/>
            <person name="Song Y."/>
            <person name="King H."/>
            <person name="Zhang Q."/>
            <person name="Presley C."/>
            <person name="Deng X."/>
            <person name="Wei C.I."/>
            <person name="Xiao S."/>
        </authorList>
    </citation>
    <scope>NUCLEOTIDE SEQUENCE [LARGE SCALE GENOMIC DNA]</scope>
    <source>
        <strain evidence="2">UCSC1</strain>
    </source>
</reference>
<feature type="region of interest" description="Disordered" evidence="1">
    <location>
        <begin position="1"/>
        <end position="23"/>
    </location>
</feature>
<gene>
    <name evidence="2" type="ORF">GcC1_148027</name>
</gene>
<evidence type="ECO:0000313" key="2">
    <source>
        <dbReference type="EMBL" id="RKF62366.1"/>
    </source>
</evidence>
<dbReference type="AlphaFoldDB" id="A0A420HY73"/>
<dbReference type="PANTHER" id="PTHR47718">
    <property type="entry name" value="OS01G0519700 PROTEIN"/>
    <property type="match status" value="1"/>
</dbReference>
<proteinExistence type="predicted"/>
<accession>A0A420HY73</accession>
<protein>
    <recommendedName>
        <fullName evidence="4">MULE transposase domain-containing protein</fullName>
    </recommendedName>
</protein>
<dbReference type="EMBL" id="MCBR01014809">
    <property type="protein sequence ID" value="RKF62366.1"/>
    <property type="molecule type" value="Genomic_DNA"/>
</dbReference>
<evidence type="ECO:0000256" key="1">
    <source>
        <dbReference type="SAM" id="MobiDB-lite"/>
    </source>
</evidence>
<comment type="caution">
    <text evidence="2">The sequence shown here is derived from an EMBL/GenBank/DDBJ whole genome shotgun (WGS) entry which is preliminary data.</text>
</comment>
<dbReference type="PANTHER" id="PTHR47718:SF3">
    <property type="entry name" value="PROTEIN FAR1-RELATED SEQUENCE 5-LIKE"/>
    <property type="match status" value="1"/>
</dbReference>